<gene>
    <name evidence="1" type="ORF">FB567DRAFT_157272</name>
</gene>
<dbReference type="EMBL" id="JAGMVJ010000019">
    <property type="protein sequence ID" value="KAH7076277.1"/>
    <property type="molecule type" value="Genomic_DNA"/>
</dbReference>
<sequence>MAHMHTGYPGIQGILARSLLCLFSCSGIVGWGRHIFTSFEYQMFAIANLQDEPGRWLTLGNFQYSRYHVCRAIPCRSTFHKIHETGPSKNLQPHRTTWSILTLCAMPTMSYDARPRYARSFTLMQCATKTVENITSGVIRPTNMWQSRTASTAGGARESWRTARR</sequence>
<keyword evidence="2" id="KW-1185">Reference proteome</keyword>
<dbReference type="Proteomes" id="UP000813461">
    <property type="component" value="Unassembled WGS sequence"/>
</dbReference>
<evidence type="ECO:0000313" key="1">
    <source>
        <dbReference type="EMBL" id="KAH7076277.1"/>
    </source>
</evidence>
<proteinExistence type="predicted"/>
<dbReference type="AlphaFoldDB" id="A0A8K0VU96"/>
<protein>
    <submittedName>
        <fullName evidence="1">Uncharacterized protein</fullName>
    </submittedName>
</protein>
<comment type="caution">
    <text evidence="1">The sequence shown here is derived from an EMBL/GenBank/DDBJ whole genome shotgun (WGS) entry which is preliminary data.</text>
</comment>
<organism evidence="1 2">
    <name type="scientific">Paraphoma chrysanthemicola</name>
    <dbReference type="NCBI Taxonomy" id="798071"/>
    <lineage>
        <taxon>Eukaryota</taxon>
        <taxon>Fungi</taxon>
        <taxon>Dikarya</taxon>
        <taxon>Ascomycota</taxon>
        <taxon>Pezizomycotina</taxon>
        <taxon>Dothideomycetes</taxon>
        <taxon>Pleosporomycetidae</taxon>
        <taxon>Pleosporales</taxon>
        <taxon>Pleosporineae</taxon>
        <taxon>Phaeosphaeriaceae</taxon>
        <taxon>Paraphoma</taxon>
    </lineage>
</organism>
<name>A0A8K0VU96_9PLEO</name>
<evidence type="ECO:0000313" key="2">
    <source>
        <dbReference type="Proteomes" id="UP000813461"/>
    </source>
</evidence>
<reference evidence="1" key="1">
    <citation type="journal article" date="2021" name="Nat. Commun.">
        <title>Genetic determinants of endophytism in the Arabidopsis root mycobiome.</title>
        <authorList>
            <person name="Mesny F."/>
            <person name="Miyauchi S."/>
            <person name="Thiergart T."/>
            <person name="Pickel B."/>
            <person name="Atanasova L."/>
            <person name="Karlsson M."/>
            <person name="Huettel B."/>
            <person name="Barry K.W."/>
            <person name="Haridas S."/>
            <person name="Chen C."/>
            <person name="Bauer D."/>
            <person name="Andreopoulos W."/>
            <person name="Pangilinan J."/>
            <person name="LaButti K."/>
            <person name="Riley R."/>
            <person name="Lipzen A."/>
            <person name="Clum A."/>
            <person name="Drula E."/>
            <person name="Henrissat B."/>
            <person name="Kohler A."/>
            <person name="Grigoriev I.V."/>
            <person name="Martin F.M."/>
            <person name="Hacquard S."/>
        </authorList>
    </citation>
    <scope>NUCLEOTIDE SEQUENCE</scope>
    <source>
        <strain evidence="1">MPI-SDFR-AT-0120</strain>
    </source>
</reference>
<accession>A0A8K0VU96</accession>